<dbReference type="Pfam" id="PF00754">
    <property type="entry name" value="F5_F8_type_C"/>
    <property type="match status" value="2"/>
</dbReference>
<feature type="domain" description="TLDc" evidence="2">
    <location>
        <begin position="83"/>
        <end position="241"/>
    </location>
</feature>
<dbReference type="Pfam" id="PF07534">
    <property type="entry name" value="TLD"/>
    <property type="match status" value="1"/>
</dbReference>
<comment type="caution">
    <text evidence="3">The sequence shown here is derived from an EMBL/GenBank/DDBJ whole genome shotgun (WGS) entry which is preliminary data.</text>
</comment>
<dbReference type="SUPFAM" id="SSF49785">
    <property type="entry name" value="Galactose-binding domain-like"/>
    <property type="match status" value="2"/>
</dbReference>
<organism evidence="3 4">
    <name type="scientific">Desmophyllum pertusum</name>
    <dbReference type="NCBI Taxonomy" id="174260"/>
    <lineage>
        <taxon>Eukaryota</taxon>
        <taxon>Metazoa</taxon>
        <taxon>Cnidaria</taxon>
        <taxon>Anthozoa</taxon>
        <taxon>Hexacorallia</taxon>
        <taxon>Scleractinia</taxon>
        <taxon>Caryophylliina</taxon>
        <taxon>Caryophylliidae</taxon>
        <taxon>Desmophyllum</taxon>
    </lineage>
</organism>
<protein>
    <submittedName>
        <fullName evidence="3">Uncharacterized protein</fullName>
    </submittedName>
</protein>
<feature type="domain" description="F5/8 type C" evidence="1">
    <location>
        <begin position="400"/>
        <end position="532"/>
    </location>
</feature>
<accession>A0A9W9ZZP1</accession>
<dbReference type="PROSITE" id="PS50022">
    <property type="entry name" value="FA58C_3"/>
    <property type="match status" value="2"/>
</dbReference>
<evidence type="ECO:0000313" key="4">
    <source>
        <dbReference type="Proteomes" id="UP001163046"/>
    </source>
</evidence>
<evidence type="ECO:0000259" key="2">
    <source>
        <dbReference type="PROSITE" id="PS51886"/>
    </source>
</evidence>
<gene>
    <name evidence="3" type="ORF">OS493_027129</name>
</gene>
<evidence type="ECO:0000313" key="3">
    <source>
        <dbReference type="EMBL" id="KAJ7390098.1"/>
    </source>
</evidence>
<dbReference type="Gene3D" id="2.60.120.260">
    <property type="entry name" value="Galactose-binding domain-like"/>
    <property type="match status" value="2"/>
</dbReference>
<dbReference type="AlphaFoldDB" id="A0A9W9ZZP1"/>
<proteinExistence type="predicted"/>
<dbReference type="InterPro" id="IPR006571">
    <property type="entry name" value="TLDc_dom"/>
</dbReference>
<reference evidence="3" key="1">
    <citation type="submission" date="2023-01" db="EMBL/GenBank/DDBJ databases">
        <title>Genome assembly of the deep-sea coral Lophelia pertusa.</title>
        <authorList>
            <person name="Herrera S."/>
            <person name="Cordes E."/>
        </authorList>
    </citation>
    <scope>NUCLEOTIDE SEQUENCE</scope>
    <source>
        <strain evidence="3">USNM1676648</strain>
        <tissue evidence="3">Polyp</tissue>
    </source>
</reference>
<dbReference type="SMART" id="SM00231">
    <property type="entry name" value="FA58C"/>
    <property type="match status" value="2"/>
</dbReference>
<dbReference type="Proteomes" id="UP001163046">
    <property type="component" value="Unassembled WGS sequence"/>
</dbReference>
<feature type="domain" description="F5/8 type C" evidence="1">
    <location>
        <begin position="261"/>
        <end position="372"/>
    </location>
</feature>
<dbReference type="EMBL" id="MU825420">
    <property type="protein sequence ID" value="KAJ7390098.1"/>
    <property type="molecule type" value="Genomic_DNA"/>
</dbReference>
<sequence>MGRWSLDELDSGQLTESLNQTVSSTLLVAREDTTHTRTGVLTVEDVNYLSVAVSDGDCLVDSSKCGKGVGVNFWLRFKGLISDIIGDRYGQETQLKEWLGNVIDPDLRWKNCYRATQHGWNASEFHKRCDKKGPTLTLVEVGKSVFGGYTDLDWGGPTGFKNSSTSFLFTLRNIDGDSKVQLELQNTSKAIYNNPSYGPCFGDGDLVISDMASMNVNSSSRLGTSYSLPVNIIAGSVAAANVLAGSQYFMPDAVEVFNIECFHPLGMENGEIANGQITQETGTHKGGTDDNAPWQARLNNPSGNTWVPAAVSRATLIVDLISVRRILAIDAHGSSKYANKPGYPTNFVIQYQIPITKIWTTVKSVLSLNDGSSIKRFIFKPSLVTRQLGIKATQCTNDCAFAMEIYGCSAGSCDQTLLMENITASSSTPGYGPSQPGFHARCWKPLTTSDPDDYLQVDLGRLRVLTGVVTKAASSSKYVESYKLQYSIDGIAWKYYSNFNGTAKEFQGGSGNVTVPLEPVVQTRFIRFFPVSGDKCVNLELKGCTSMKSPLGE</sequence>
<keyword evidence="4" id="KW-1185">Reference proteome</keyword>
<dbReference type="InterPro" id="IPR008979">
    <property type="entry name" value="Galactose-bd-like_sf"/>
</dbReference>
<evidence type="ECO:0000259" key="1">
    <source>
        <dbReference type="PROSITE" id="PS50022"/>
    </source>
</evidence>
<name>A0A9W9ZZP1_9CNID</name>
<dbReference type="PROSITE" id="PS51886">
    <property type="entry name" value="TLDC"/>
    <property type="match status" value="1"/>
</dbReference>
<dbReference type="InterPro" id="IPR000421">
    <property type="entry name" value="FA58C"/>
</dbReference>
<dbReference type="OrthoDB" id="5986392at2759"/>
<dbReference type="PANTHER" id="PTHR24543">
    <property type="entry name" value="MULTICOPPER OXIDASE-RELATED"/>
    <property type="match status" value="1"/>
</dbReference>
<dbReference type="PANTHER" id="PTHR24543:SF335">
    <property type="entry name" value="EGF-LIKE REPEAT AND DISCOIDIN I-LIKE DOMAIN-CONTAINING PROTEIN 3"/>
    <property type="match status" value="1"/>
</dbReference>